<gene>
    <name evidence="2" type="ORF">KIPB_016747</name>
</gene>
<feature type="non-terminal residue" evidence="2">
    <location>
        <position position="1"/>
    </location>
</feature>
<proteinExistence type="predicted"/>
<reference evidence="2 3" key="1">
    <citation type="journal article" date="2018" name="PLoS ONE">
        <title>The draft genome of Kipferlia bialata reveals reductive genome evolution in fornicate parasites.</title>
        <authorList>
            <person name="Tanifuji G."/>
            <person name="Takabayashi S."/>
            <person name="Kume K."/>
            <person name="Takagi M."/>
            <person name="Nakayama T."/>
            <person name="Kamikawa R."/>
            <person name="Inagaki Y."/>
            <person name="Hashimoto T."/>
        </authorList>
    </citation>
    <scope>NUCLEOTIDE SEQUENCE [LARGE SCALE GENOMIC DNA]</scope>
    <source>
        <strain evidence="2">NY0173</strain>
    </source>
</reference>
<keyword evidence="3" id="KW-1185">Reference proteome</keyword>
<dbReference type="AlphaFoldDB" id="A0A9K3DDJ6"/>
<name>A0A9K3DDJ6_9EUKA</name>
<evidence type="ECO:0000313" key="2">
    <source>
        <dbReference type="EMBL" id="GIQ92781.1"/>
    </source>
</evidence>
<evidence type="ECO:0000313" key="3">
    <source>
        <dbReference type="Proteomes" id="UP000265618"/>
    </source>
</evidence>
<sequence>MSALSKTETVCAGYNARADVNWDGTDEQEIPCYYDSVSDRLEFRLNRFMEDISKVLGEPISPSIFDNQTGFGRERDRLKEVYTVKYPPLPAAIVQQHSLRVRKYNPTVDDDGNKVPGQSGKRKTGPSRFPHFLTFRQLWAVYLLQSNNPQRVL</sequence>
<feature type="region of interest" description="Disordered" evidence="1">
    <location>
        <begin position="105"/>
        <end position="128"/>
    </location>
</feature>
<organism evidence="2 3">
    <name type="scientific">Kipferlia bialata</name>
    <dbReference type="NCBI Taxonomy" id="797122"/>
    <lineage>
        <taxon>Eukaryota</taxon>
        <taxon>Metamonada</taxon>
        <taxon>Carpediemonas-like organisms</taxon>
        <taxon>Kipferlia</taxon>
    </lineage>
</organism>
<protein>
    <submittedName>
        <fullName evidence="2">Uncharacterized protein</fullName>
    </submittedName>
</protein>
<evidence type="ECO:0000256" key="1">
    <source>
        <dbReference type="SAM" id="MobiDB-lite"/>
    </source>
</evidence>
<accession>A0A9K3DDJ6</accession>
<comment type="caution">
    <text evidence="2">The sequence shown here is derived from an EMBL/GenBank/DDBJ whole genome shotgun (WGS) entry which is preliminary data.</text>
</comment>
<dbReference type="Proteomes" id="UP000265618">
    <property type="component" value="Unassembled WGS sequence"/>
</dbReference>
<dbReference type="EMBL" id="BDIP01010529">
    <property type="protein sequence ID" value="GIQ92781.1"/>
    <property type="molecule type" value="Genomic_DNA"/>
</dbReference>